<keyword evidence="1 8" id="KW-0436">Ligase</keyword>
<feature type="binding site" evidence="8">
    <location>
        <position position="231"/>
    </location>
    <ligand>
        <name>ATP</name>
        <dbReference type="ChEBI" id="CHEBI:30616"/>
    </ligand>
</feature>
<evidence type="ECO:0000256" key="6">
    <source>
        <dbReference type="ARBA" id="ARBA00023146"/>
    </source>
</evidence>
<evidence type="ECO:0000256" key="4">
    <source>
        <dbReference type="ARBA" id="ARBA00022884"/>
    </source>
</evidence>
<dbReference type="PANTHER" id="PTHR11766">
    <property type="entry name" value="TYROSYL-TRNA SYNTHETASE"/>
    <property type="match status" value="1"/>
</dbReference>
<feature type="domain" description="Tyrosine--tRNA ligase SYY-like C-terminal" evidence="10">
    <location>
        <begin position="346"/>
        <end position="420"/>
    </location>
</feature>
<evidence type="ECO:0000256" key="3">
    <source>
        <dbReference type="ARBA" id="ARBA00022840"/>
    </source>
</evidence>
<keyword evidence="5 8" id="KW-0648">Protein biosynthesis</keyword>
<dbReference type="SUPFAM" id="SSF52374">
    <property type="entry name" value="Nucleotidylyl transferase"/>
    <property type="match status" value="1"/>
</dbReference>
<feature type="binding site" evidence="8">
    <location>
        <position position="34"/>
    </location>
    <ligand>
        <name>L-tyrosine</name>
        <dbReference type="ChEBI" id="CHEBI:58315"/>
    </ligand>
</feature>
<dbReference type="PROSITE" id="PS50889">
    <property type="entry name" value="S4"/>
    <property type="match status" value="1"/>
</dbReference>
<evidence type="ECO:0000259" key="10">
    <source>
        <dbReference type="Pfam" id="PF22421"/>
    </source>
</evidence>
<dbReference type="GO" id="GO:0004831">
    <property type="term" value="F:tyrosine-tRNA ligase activity"/>
    <property type="evidence" value="ECO:0007669"/>
    <property type="project" value="UniProtKB-EC"/>
</dbReference>
<dbReference type="InterPro" id="IPR036986">
    <property type="entry name" value="S4_RNA-bd_sf"/>
</dbReference>
<sequence>MTTLFDELTWRQLVQDYTPDLPQHMAERQPLTVYAGFDPTAPSLHVGNLLPLLTLVRFQRAGHRPIALAGGGTGLIGDPSGKAAERPLLDTDTLAANVQAIERLLSRFLDFSGANAACLVNNLEWLGHLPLLTFLRETGKHFSINMMLGKESVRRRLETGISYTEFSYMLLQARDYLELYDRYDCTLQIGGSDQWGNITAGIELIRRLRGSSVHGLTIPLITKADGTKFGKTEQGAVWLTDDRTSPYEFYQFWFNTEDASVINYLKAFTFLSAGEIADLEASVATAPEKRGAQRSLAAAVTEFVHGPTGLRTALAATNILFGGAPITDIDADTLLAVFHDAPSTEVPAALFADDGAVPSDLAIAARLVGSKSEARRLIEGGGLYFNNQRVESVHSRITRERLIGGQYGVLRKGARTYHLLRVVNTP</sequence>
<comment type="subcellular location">
    <subcellularLocation>
        <location evidence="8">Cytoplasm</location>
    </subcellularLocation>
</comment>
<keyword evidence="3 8" id="KW-0067">ATP-binding</keyword>
<dbReference type="InterPro" id="IPR024107">
    <property type="entry name" value="Tyr-tRNA-ligase_bac_1"/>
</dbReference>
<feature type="short sequence motif" description="'KMSKS' region" evidence="8">
    <location>
        <begin position="228"/>
        <end position="232"/>
    </location>
</feature>
<dbReference type="RefSeq" id="WP_211422945.1">
    <property type="nucleotide sequence ID" value="NZ_CP072642.1"/>
</dbReference>
<dbReference type="InterPro" id="IPR014729">
    <property type="entry name" value="Rossmann-like_a/b/a_fold"/>
</dbReference>
<dbReference type="HAMAP" id="MF_02006">
    <property type="entry name" value="Tyr_tRNA_synth_type1"/>
    <property type="match status" value="1"/>
</dbReference>
<dbReference type="EC" id="6.1.1.1" evidence="8"/>
<keyword evidence="8" id="KW-0963">Cytoplasm</keyword>
<evidence type="ECO:0000256" key="8">
    <source>
        <dbReference type="HAMAP-Rule" id="MF_02006"/>
    </source>
</evidence>
<feature type="binding site" evidence="8">
    <location>
        <position position="172"/>
    </location>
    <ligand>
        <name>L-tyrosine</name>
        <dbReference type="ChEBI" id="CHEBI:58315"/>
    </ligand>
</feature>
<dbReference type="CDD" id="cd00165">
    <property type="entry name" value="S4"/>
    <property type="match status" value="1"/>
</dbReference>
<comment type="function">
    <text evidence="8">Catalyzes the attachment of tyrosine to tRNA(Tyr) in a two-step reaction: tyrosine is first activated by ATP to form Tyr-AMP and then transferred to the acceptor end of tRNA(Tyr).</text>
</comment>
<evidence type="ECO:0000256" key="1">
    <source>
        <dbReference type="ARBA" id="ARBA00022598"/>
    </source>
</evidence>
<dbReference type="Proteomes" id="UP000677668">
    <property type="component" value="Chromosome 1"/>
</dbReference>
<keyword evidence="4 9" id="KW-0694">RNA-binding</keyword>
<dbReference type="Pfam" id="PF00579">
    <property type="entry name" value="tRNA-synt_1b"/>
    <property type="match status" value="1"/>
</dbReference>
<dbReference type="PRINTS" id="PR01040">
    <property type="entry name" value="TRNASYNTHTYR"/>
</dbReference>
<comment type="similarity">
    <text evidence="8">Belongs to the class-I aminoacyl-tRNA synthetase family. TyrS type 1 subfamily.</text>
</comment>
<protein>
    <recommendedName>
        <fullName evidence="8">Tyrosine--tRNA ligase</fullName>
        <ecNumber evidence="8">6.1.1.1</ecNumber>
    </recommendedName>
    <alternativeName>
        <fullName evidence="8">Tyrosyl-tRNA synthetase</fullName>
        <shortName evidence="8">TyrRS</shortName>
    </alternativeName>
</protein>
<evidence type="ECO:0000313" key="11">
    <source>
        <dbReference type="EMBL" id="QUV94670.1"/>
    </source>
</evidence>
<dbReference type="Gene3D" id="1.10.240.10">
    <property type="entry name" value="Tyrosyl-Transfer RNA Synthetase"/>
    <property type="match status" value="1"/>
</dbReference>
<dbReference type="InterPro" id="IPR002305">
    <property type="entry name" value="aa-tRNA-synth_Ic"/>
</dbReference>
<dbReference type="CDD" id="cd00805">
    <property type="entry name" value="TyrRS_core"/>
    <property type="match status" value="1"/>
</dbReference>
<comment type="catalytic activity">
    <reaction evidence="7 8">
        <text>tRNA(Tyr) + L-tyrosine + ATP = L-tyrosyl-tRNA(Tyr) + AMP + diphosphate + H(+)</text>
        <dbReference type="Rhea" id="RHEA:10220"/>
        <dbReference type="Rhea" id="RHEA-COMP:9706"/>
        <dbReference type="Rhea" id="RHEA-COMP:9707"/>
        <dbReference type="ChEBI" id="CHEBI:15378"/>
        <dbReference type="ChEBI" id="CHEBI:30616"/>
        <dbReference type="ChEBI" id="CHEBI:33019"/>
        <dbReference type="ChEBI" id="CHEBI:58315"/>
        <dbReference type="ChEBI" id="CHEBI:78442"/>
        <dbReference type="ChEBI" id="CHEBI:78536"/>
        <dbReference type="ChEBI" id="CHEBI:456215"/>
        <dbReference type="EC" id="6.1.1.1"/>
    </reaction>
</comment>
<evidence type="ECO:0000256" key="2">
    <source>
        <dbReference type="ARBA" id="ARBA00022741"/>
    </source>
</evidence>
<gene>
    <name evidence="8" type="primary">tyrS</name>
    <name evidence="11" type="ORF">J8C05_04270</name>
</gene>
<feature type="short sequence motif" description="'HIGH' region" evidence="8">
    <location>
        <begin position="39"/>
        <end position="48"/>
    </location>
</feature>
<dbReference type="InterPro" id="IPR001412">
    <property type="entry name" value="aa-tRNA-synth_I_CS"/>
</dbReference>
<evidence type="ECO:0000256" key="5">
    <source>
        <dbReference type="ARBA" id="ARBA00022917"/>
    </source>
</evidence>
<reference evidence="11 12" key="1">
    <citation type="submission" date="2021-03" db="EMBL/GenBank/DDBJ databases">
        <title>Genomic and phenotypic characterization of Chloracidobacterium isolates provides evidence for multiple species.</title>
        <authorList>
            <person name="Saini M.K."/>
            <person name="Costas A.M.G."/>
            <person name="Tank M."/>
            <person name="Bryant D.A."/>
        </authorList>
    </citation>
    <scope>NUCLEOTIDE SEQUENCE [LARGE SCALE GENOMIC DNA]</scope>
    <source>
        <strain evidence="11 12">N</strain>
    </source>
</reference>
<dbReference type="SUPFAM" id="SSF55174">
    <property type="entry name" value="Alpha-L RNA-binding motif"/>
    <property type="match status" value="1"/>
</dbReference>
<keyword evidence="2 8" id="KW-0547">Nucleotide-binding</keyword>
<dbReference type="Gene3D" id="3.10.290.10">
    <property type="entry name" value="RNA-binding S4 domain"/>
    <property type="match status" value="1"/>
</dbReference>
<evidence type="ECO:0000313" key="12">
    <source>
        <dbReference type="Proteomes" id="UP000677668"/>
    </source>
</evidence>
<comment type="subunit">
    <text evidence="8">Homodimer.</text>
</comment>
<organism evidence="11 12">
    <name type="scientific">Chloracidobacterium sp. N</name>
    <dbReference type="NCBI Taxonomy" id="2821540"/>
    <lineage>
        <taxon>Bacteria</taxon>
        <taxon>Pseudomonadati</taxon>
        <taxon>Acidobacteriota</taxon>
        <taxon>Terriglobia</taxon>
        <taxon>Terriglobales</taxon>
        <taxon>Acidobacteriaceae</taxon>
        <taxon>Chloracidobacterium</taxon>
        <taxon>Chloracidobacterium aggregatum</taxon>
    </lineage>
</organism>
<name>A0ABX8B222_9BACT</name>
<accession>A0ABX8B222</accession>
<dbReference type="PROSITE" id="PS00178">
    <property type="entry name" value="AA_TRNA_LIGASE_I"/>
    <property type="match status" value="1"/>
</dbReference>
<dbReference type="NCBIfam" id="TIGR00234">
    <property type="entry name" value="tyrS"/>
    <property type="match status" value="1"/>
</dbReference>
<dbReference type="Pfam" id="PF22421">
    <property type="entry name" value="SYY_C-terminal"/>
    <property type="match status" value="1"/>
</dbReference>
<feature type="binding site" evidence="8">
    <location>
        <position position="168"/>
    </location>
    <ligand>
        <name>L-tyrosine</name>
        <dbReference type="ChEBI" id="CHEBI:58315"/>
    </ligand>
</feature>
<keyword evidence="12" id="KW-1185">Reference proteome</keyword>
<dbReference type="Gene3D" id="3.40.50.620">
    <property type="entry name" value="HUPs"/>
    <property type="match status" value="1"/>
</dbReference>
<dbReference type="InterPro" id="IPR024088">
    <property type="entry name" value="Tyr-tRNA-ligase_bac-type"/>
</dbReference>
<proteinExistence type="inferred from homology"/>
<dbReference type="PANTHER" id="PTHR11766:SF0">
    <property type="entry name" value="TYROSINE--TRNA LIGASE, MITOCHONDRIAL"/>
    <property type="match status" value="1"/>
</dbReference>
<dbReference type="InterPro" id="IPR054608">
    <property type="entry name" value="SYY-like_C"/>
</dbReference>
<dbReference type="EMBL" id="CP072642">
    <property type="protein sequence ID" value="QUV94670.1"/>
    <property type="molecule type" value="Genomic_DNA"/>
</dbReference>
<keyword evidence="6 8" id="KW-0030">Aminoacyl-tRNA synthetase</keyword>
<evidence type="ECO:0000256" key="7">
    <source>
        <dbReference type="ARBA" id="ARBA00048248"/>
    </source>
</evidence>
<dbReference type="InterPro" id="IPR002307">
    <property type="entry name" value="Tyr-tRNA-ligase"/>
</dbReference>
<evidence type="ECO:0000256" key="9">
    <source>
        <dbReference type="PROSITE-ProRule" id="PRU00182"/>
    </source>
</evidence>